<dbReference type="GO" id="GO:0005509">
    <property type="term" value="F:calcium ion binding"/>
    <property type="evidence" value="ECO:0007669"/>
    <property type="project" value="InterPro"/>
</dbReference>
<dbReference type="AlphaFoldDB" id="A0A660L0Q5"/>
<dbReference type="GO" id="GO:0007156">
    <property type="term" value="P:homophilic cell adhesion via plasma membrane adhesion molecules"/>
    <property type="evidence" value="ECO:0007669"/>
    <property type="project" value="InterPro"/>
</dbReference>
<comment type="similarity">
    <text evidence="2">Belongs to the glycosyl hydrolase 10 (cellulase F) family.</text>
</comment>
<dbReference type="Gene3D" id="2.60.40.60">
    <property type="entry name" value="Cadherins"/>
    <property type="match status" value="1"/>
</dbReference>
<dbReference type="EC" id="3.2.1.8" evidence="3"/>
<evidence type="ECO:0000256" key="6">
    <source>
        <dbReference type="ARBA" id="ARBA00022801"/>
    </source>
</evidence>
<comment type="catalytic activity">
    <reaction evidence="1">
        <text>Endohydrolysis of (1-&gt;4)-beta-D-xylosidic linkages in xylans.</text>
        <dbReference type="EC" id="3.2.1.8"/>
    </reaction>
</comment>
<evidence type="ECO:0000256" key="3">
    <source>
        <dbReference type="ARBA" id="ARBA00012590"/>
    </source>
</evidence>
<evidence type="ECO:0000256" key="2">
    <source>
        <dbReference type="ARBA" id="ARBA00007495"/>
    </source>
</evidence>
<protein>
    <recommendedName>
        <fullName evidence="3">endo-1,4-beta-xylanase</fullName>
        <ecNumber evidence="3">3.2.1.8</ecNumber>
    </recommendedName>
</protein>
<dbReference type="Proteomes" id="UP000278962">
    <property type="component" value="Unassembled WGS sequence"/>
</dbReference>
<dbReference type="PROSITE" id="PS51760">
    <property type="entry name" value="GH10_2"/>
    <property type="match status" value="1"/>
</dbReference>
<evidence type="ECO:0000256" key="9">
    <source>
        <dbReference type="ARBA" id="ARBA00023326"/>
    </source>
</evidence>
<dbReference type="SUPFAM" id="SSF49313">
    <property type="entry name" value="Cadherin-like"/>
    <property type="match status" value="1"/>
</dbReference>
<keyword evidence="4 13" id="KW-0858">Xylan degradation</keyword>
<dbReference type="GO" id="GO:0016020">
    <property type="term" value="C:membrane"/>
    <property type="evidence" value="ECO:0007669"/>
    <property type="project" value="InterPro"/>
</dbReference>
<gene>
    <name evidence="13" type="ORF">C8N24_4819</name>
</gene>
<accession>A0A660L0Q5</accession>
<keyword evidence="8 13" id="KW-0326">Glycosidase</keyword>
<dbReference type="SMART" id="SM00633">
    <property type="entry name" value="Glyco_10"/>
    <property type="match status" value="1"/>
</dbReference>
<dbReference type="Gene3D" id="3.20.20.80">
    <property type="entry name" value="Glycosidases"/>
    <property type="match status" value="1"/>
</dbReference>
<keyword evidence="5 10" id="KW-0732">Signal</keyword>
<evidence type="ECO:0000259" key="11">
    <source>
        <dbReference type="PROSITE" id="PS50268"/>
    </source>
</evidence>
<dbReference type="InterPro" id="IPR001000">
    <property type="entry name" value="GH10_dom"/>
</dbReference>
<comment type="caution">
    <text evidence="13">The sequence shown here is derived from an EMBL/GenBank/DDBJ whole genome shotgun (WGS) entry which is preliminary data.</text>
</comment>
<reference evidence="13 14" key="1">
    <citation type="submission" date="2018-10" db="EMBL/GenBank/DDBJ databases">
        <title>Genomic Encyclopedia of Archaeal and Bacterial Type Strains, Phase II (KMG-II): from individual species to whole genera.</title>
        <authorList>
            <person name="Goeker M."/>
        </authorList>
    </citation>
    <scope>NUCLEOTIDE SEQUENCE [LARGE SCALE GENOMIC DNA]</scope>
    <source>
        <strain evidence="13 14">DSM 14954</strain>
    </source>
</reference>
<feature type="signal peptide" evidence="10">
    <location>
        <begin position="1"/>
        <end position="24"/>
    </location>
</feature>
<dbReference type="InterPro" id="IPR015919">
    <property type="entry name" value="Cadherin-like_sf"/>
</dbReference>
<dbReference type="PROSITE" id="PS51257">
    <property type="entry name" value="PROKAR_LIPOPROTEIN"/>
    <property type="match status" value="1"/>
</dbReference>
<dbReference type="CDD" id="cd11304">
    <property type="entry name" value="Cadherin_repeat"/>
    <property type="match status" value="1"/>
</dbReference>
<dbReference type="InterPro" id="IPR017853">
    <property type="entry name" value="GH"/>
</dbReference>
<name>A0A660L0Q5_9ACTN</name>
<dbReference type="EMBL" id="RBIL01000002">
    <property type="protein sequence ID" value="RKQ86804.1"/>
    <property type="molecule type" value="Genomic_DNA"/>
</dbReference>
<evidence type="ECO:0000313" key="14">
    <source>
        <dbReference type="Proteomes" id="UP000278962"/>
    </source>
</evidence>
<evidence type="ECO:0000259" key="12">
    <source>
        <dbReference type="PROSITE" id="PS51760"/>
    </source>
</evidence>
<evidence type="ECO:0000256" key="7">
    <source>
        <dbReference type="ARBA" id="ARBA00023277"/>
    </source>
</evidence>
<dbReference type="GO" id="GO:0031176">
    <property type="term" value="F:endo-1,4-beta-xylanase activity"/>
    <property type="evidence" value="ECO:0007669"/>
    <property type="project" value="UniProtKB-EC"/>
</dbReference>
<dbReference type="PANTHER" id="PTHR31490">
    <property type="entry name" value="GLYCOSYL HYDROLASE"/>
    <property type="match status" value="1"/>
</dbReference>
<sequence>MHRSLAAAATAAAALACAAPAAQAQQFPTYSKDKWLGSISEFTRPLFNEYFNQITPENGGKWGVAANTTRTGAMRWQQLDTAYNYAQANGMKFNFHVLLWGNQQPTWMATLPPDEQLVEIKKWYAAVAERYPKIEWLQVVNEPTWDPPDGSTPKNAGANFASSGNYVQALGGAGASGYDWILNAFRLAKQYFPNTKLMLNDVAITGQTASTDEYLKIINLLKAENLIDVIGLQAHAFEFIPDNPNVPSIPGHPYDPYASMAVHRANLDRLAATGVPIHVTELDLDGFAVNGVPGDEMQLAHYRRVVPTFWDHPRVEGITLWGWRQPNHWRNAQNAPIVLSNDTPKPAALWLYDYVRGIAPVIGAGQAFTVADGNANRVGTVQASDWASKIGRPNLRTFTWRITGGNEAGVFAIAPATGELTVAKPERLDELTTYALKVRVSDGFHESAEQDVTVTTADLANVVDQPVSGTVAATLSLSLSGAVSFGAFTPGVTRDYERGVDATVTSTAGDAALSVSDPAAETPGRLRNGSFALARPVEATVAGAFAPVGAAPLTLHSYSGPASQDVKTIRLRQSIDASDPLRTGSYAKTFTFTLSTTTP</sequence>
<dbReference type="InterPro" id="IPR044846">
    <property type="entry name" value="GH10"/>
</dbReference>
<feature type="domain" description="Cadherin" evidence="11">
    <location>
        <begin position="378"/>
        <end position="468"/>
    </location>
</feature>
<evidence type="ECO:0000256" key="1">
    <source>
        <dbReference type="ARBA" id="ARBA00000681"/>
    </source>
</evidence>
<evidence type="ECO:0000256" key="10">
    <source>
        <dbReference type="SAM" id="SignalP"/>
    </source>
</evidence>
<keyword evidence="6 13" id="KW-0378">Hydrolase</keyword>
<evidence type="ECO:0000256" key="5">
    <source>
        <dbReference type="ARBA" id="ARBA00022729"/>
    </source>
</evidence>
<dbReference type="PANTHER" id="PTHR31490:SF88">
    <property type="entry name" value="BETA-XYLANASE"/>
    <property type="match status" value="1"/>
</dbReference>
<keyword evidence="14" id="KW-1185">Reference proteome</keyword>
<proteinExistence type="inferred from homology"/>
<dbReference type="GO" id="GO:0045493">
    <property type="term" value="P:xylan catabolic process"/>
    <property type="evidence" value="ECO:0007669"/>
    <property type="project" value="UniProtKB-KW"/>
</dbReference>
<dbReference type="Pfam" id="PF00331">
    <property type="entry name" value="Glyco_hydro_10"/>
    <property type="match status" value="1"/>
</dbReference>
<dbReference type="InterPro" id="IPR002126">
    <property type="entry name" value="Cadherin-like_dom"/>
</dbReference>
<evidence type="ECO:0000313" key="13">
    <source>
        <dbReference type="EMBL" id="RKQ86804.1"/>
    </source>
</evidence>
<feature type="domain" description="GH10" evidence="12">
    <location>
        <begin position="20"/>
        <end position="354"/>
    </location>
</feature>
<evidence type="ECO:0000256" key="8">
    <source>
        <dbReference type="ARBA" id="ARBA00023295"/>
    </source>
</evidence>
<keyword evidence="9" id="KW-0624">Polysaccharide degradation</keyword>
<dbReference type="RefSeq" id="WP_211340128.1">
    <property type="nucleotide sequence ID" value="NZ_RBIL01000002.1"/>
</dbReference>
<dbReference type="PROSITE" id="PS50268">
    <property type="entry name" value="CADHERIN_2"/>
    <property type="match status" value="1"/>
</dbReference>
<feature type="chain" id="PRO_5024913009" description="endo-1,4-beta-xylanase" evidence="10">
    <location>
        <begin position="25"/>
        <end position="599"/>
    </location>
</feature>
<organism evidence="13 14">
    <name type="scientific">Solirubrobacter pauli</name>
    <dbReference type="NCBI Taxonomy" id="166793"/>
    <lineage>
        <taxon>Bacteria</taxon>
        <taxon>Bacillati</taxon>
        <taxon>Actinomycetota</taxon>
        <taxon>Thermoleophilia</taxon>
        <taxon>Solirubrobacterales</taxon>
        <taxon>Solirubrobacteraceae</taxon>
        <taxon>Solirubrobacter</taxon>
    </lineage>
</organism>
<dbReference type="SUPFAM" id="SSF51445">
    <property type="entry name" value="(Trans)glycosidases"/>
    <property type="match status" value="1"/>
</dbReference>
<keyword evidence="7" id="KW-0119">Carbohydrate metabolism</keyword>
<evidence type="ECO:0000256" key="4">
    <source>
        <dbReference type="ARBA" id="ARBA00022651"/>
    </source>
</evidence>